<dbReference type="AlphaFoldDB" id="A0A0F9IW95"/>
<comment type="caution">
    <text evidence="1">The sequence shown here is derived from an EMBL/GenBank/DDBJ whole genome shotgun (WGS) entry which is preliminary data.</text>
</comment>
<evidence type="ECO:0000313" key="1">
    <source>
        <dbReference type="EMBL" id="KKL98005.1"/>
    </source>
</evidence>
<organism evidence="1">
    <name type="scientific">marine sediment metagenome</name>
    <dbReference type="NCBI Taxonomy" id="412755"/>
    <lineage>
        <taxon>unclassified sequences</taxon>
        <taxon>metagenomes</taxon>
        <taxon>ecological metagenomes</taxon>
    </lineage>
</organism>
<sequence length="153" mass="17259">MEGRECECRAINLMIGLAEALDALIEEAPGRDDKLGRAAKNILRHLDNQFQTSAYTERQEPYYHLLEEMREPVKMYTYGSSGLDAEEMVRNRIHANDELKQLMACGSPYRNKESLTETARVIGEVLETFENGEVVDALLILAGQYKKLSCATA</sequence>
<dbReference type="EMBL" id="LAZR01018026">
    <property type="protein sequence ID" value="KKL98005.1"/>
    <property type="molecule type" value="Genomic_DNA"/>
</dbReference>
<proteinExistence type="predicted"/>
<gene>
    <name evidence="1" type="ORF">LCGC14_1828800</name>
</gene>
<reference evidence="1" key="1">
    <citation type="journal article" date="2015" name="Nature">
        <title>Complex archaea that bridge the gap between prokaryotes and eukaryotes.</title>
        <authorList>
            <person name="Spang A."/>
            <person name="Saw J.H."/>
            <person name="Jorgensen S.L."/>
            <person name="Zaremba-Niedzwiedzka K."/>
            <person name="Martijn J."/>
            <person name="Lind A.E."/>
            <person name="van Eijk R."/>
            <person name="Schleper C."/>
            <person name="Guy L."/>
            <person name="Ettema T.J."/>
        </authorList>
    </citation>
    <scope>NUCLEOTIDE SEQUENCE</scope>
</reference>
<accession>A0A0F9IW95</accession>
<name>A0A0F9IW95_9ZZZZ</name>
<protein>
    <submittedName>
        <fullName evidence="1">Uncharacterized protein</fullName>
    </submittedName>
</protein>